<name>A0ABY8UY52_9BACI</name>
<proteinExistence type="predicted"/>
<evidence type="ECO:0000313" key="3">
    <source>
        <dbReference type="Proteomes" id="UP001236652"/>
    </source>
</evidence>
<dbReference type="GO" id="GO:0016787">
    <property type="term" value="F:hydrolase activity"/>
    <property type="evidence" value="ECO:0007669"/>
    <property type="project" value="UniProtKB-KW"/>
</dbReference>
<feature type="chain" id="PRO_5046801824" evidence="1">
    <location>
        <begin position="26"/>
        <end position="480"/>
    </location>
</feature>
<dbReference type="EMBL" id="CP126446">
    <property type="protein sequence ID" value="WIF97330.1"/>
    <property type="molecule type" value="Genomic_DNA"/>
</dbReference>
<organism evidence="2 3">
    <name type="scientific">Pontibacillus chungwhensis</name>
    <dbReference type="NCBI Taxonomy" id="265426"/>
    <lineage>
        <taxon>Bacteria</taxon>
        <taxon>Bacillati</taxon>
        <taxon>Bacillota</taxon>
        <taxon>Bacilli</taxon>
        <taxon>Bacillales</taxon>
        <taxon>Bacillaceae</taxon>
        <taxon>Pontibacillus</taxon>
    </lineage>
</organism>
<keyword evidence="1" id="KW-0732">Signal</keyword>
<reference evidence="2 3" key="1">
    <citation type="submission" date="2023-05" db="EMBL/GenBank/DDBJ databases">
        <title>Comparative genomics reveals the evidence of polycyclic aromatic hydrocarbons degradation in moderately halophilic genus Pontibacillus.</title>
        <authorList>
            <person name="Yang H."/>
            <person name="Qian Z."/>
        </authorList>
    </citation>
    <scope>NUCLEOTIDE SEQUENCE [LARGE SCALE GENOMIC DNA]</scope>
    <source>
        <strain evidence="3">HN14</strain>
    </source>
</reference>
<protein>
    <submittedName>
        <fullName evidence="2">Poly-gamma-glutamate hydrolase family protein</fullName>
    </submittedName>
</protein>
<dbReference type="Pfam" id="PF05908">
    <property type="entry name" value="Gamma_PGA_hydro"/>
    <property type="match status" value="1"/>
</dbReference>
<gene>
    <name evidence="2" type="ORF">QNI29_16580</name>
</gene>
<keyword evidence="2" id="KW-0378">Hydrolase</keyword>
<evidence type="ECO:0000256" key="1">
    <source>
        <dbReference type="SAM" id="SignalP"/>
    </source>
</evidence>
<dbReference type="Gene3D" id="3.20.20.80">
    <property type="entry name" value="Glycosidases"/>
    <property type="match status" value="1"/>
</dbReference>
<sequence>MKPIKTMTKVMVALTFLLVFLPSNLVEGEEVNTTTYCEVSCWELLLNQKDSNKWLSEGGAGEEFMQATSLLVEEIAGTTENYYSMNRELGARSELFIQPNTSNIFELDRTPSTRISIQGNKGSTPMTTLSGVNEKLKGLVNKHLKRLGFPVSKAVASLPNASFLQSSEPGMNLLISDAQWSAFYEGEDYTNPDFKEQAIKSESFYQYVSAIQDAINEYHAQKSVWMWKSEPVTKNPDETIEFLANQQVDQLYMRFYPKVDKENYQYFIEKAGNQGIKVHALIGSPLWGQKAYTKDAVKRVDLIHAYNQKVEEEQRFVGIHFDVEPYSLELWDNNRKKAVKEWKQSAETYVEHAKDYGFIVGSALPFWTDNRSVNDYEENFYQQFIDMQDYVSIMSYRNTAVGPNSITTLAENEVLYAKAPKVEVGVELNPYKIDYVSFDGKSLRYTEGEIAKVRTHFMNEDYPGFKGIAIHNYTAWKKNQ</sequence>
<dbReference type="InterPro" id="IPR008585">
    <property type="entry name" value="Gamma_PGA_hydro"/>
</dbReference>
<dbReference type="Proteomes" id="UP001236652">
    <property type="component" value="Chromosome"/>
</dbReference>
<evidence type="ECO:0000313" key="2">
    <source>
        <dbReference type="EMBL" id="WIF97330.1"/>
    </source>
</evidence>
<feature type="signal peptide" evidence="1">
    <location>
        <begin position="1"/>
        <end position="25"/>
    </location>
</feature>
<accession>A0ABY8UY52</accession>
<keyword evidence="3" id="KW-1185">Reference proteome</keyword>
<dbReference type="RefSeq" id="WP_231418804.1">
    <property type="nucleotide sequence ID" value="NZ_CP126446.1"/>
</dbReference>